<feature type="transmembrane region" description="Helical" evidence="6">
    <location>
        <begin position="96"/>
        <end position="118"/>
    </location>
</feature>
<dbReference type="GeneID" id="54475329"/>
<evidence type="ECO:0000256" key="2">
    <source>
        <dbReference type="ARBA" id="ARBA00022692"/>
    </source>
</evidence>
<feature type="region of interest" description="Disordered" evidence="5">
    <location>
        <begin position="230"/>
        <end position="276"/>
    </location>
</feature>
<dbReference type="PANTHER" id="PTHR21324">
    <property type="entry name" value="FASTING-INDUCIBLE INTEGRAL MEMBRANE PROTEIN TM6P1-RELATED"/>
    <property type="match status" value="1"/>
</dbReference>
<keyword evidence="4 6" id="KW-0472">Membrane</keyword>
<feature type="transmembrane region" description="Helical" evidence="6">
    <location>
        <begin position="130"/>
        <end position="146"/>
    </location>
</feature>
<evidence type="ECO:0000256" key="6">
    <source>
        <dbReference type="SAM" id="Phobius"/>
    </source>
</evidence>
<dbReference type="InterPro" id="IPR050911">
    <property type="entry name" value="DRAM/TMEM150_Autophagy_Mod"/>
</dbReference>
<name>A0A6A6PLF3_9PEZI</name>
<protein>
    <submittedName>
        <fullName evidence="8">SFK1-like membrane protein</fullName>
    </submittedName>
</protein>
<feature type="compositionally biased region" description="Basic and acidic residues" evidence="5">
    <location>
        <begin position="230"/>
        <end position="244"/>
    </location>
</feature>
<feature type="domain" description="CWH43-like N-terminal" evidence="7">
    <location>
        <begin position="6"/>
        <end position="219"/>
    </location>
</feature>
<evidence type="ECO:0000256" key="4">
    <source>
        <dbReference type="ARBA" id="ARBA00023136"/>
    </source>
</evidence>
<feature type="transmembrane region" description="Helical" evidence="6">
    <location>
        <begin position="7"/>
        <end position="30"/>
    </location>
</feature>
<sequence>MFGISYWFLPLFAGTVWLGTLAGMLGYWLAAGSPHYPFMPADQHIAYISDIGATFLRPLFIAGSTTMVVVFNLSFIAERWLRHRNRLTPNYTKREAALSVCAIIAAIIGGLGLILLTIFDVKTYPHTHDALLVVFIAGYIVSAIFIDAEYQRLGIHFRQYRVLRASFWIKMAFIFIEVGLVIGFGVESYRKNRNTAAILEWIVSLVYIFYVWSFILDFLPAVNTRPKDNRFPPLRKRDDPEAQHTQEMGNVNGGPVYTNGGDAYTNGRHHDASENF</sequence>
<dbReference type="PANTHER" id="PTHR21324:SF2">
    <property type="entry name" value="EG:22E5.9 PROTEIN"/>
    <property type="match status" value="1"/>
</dbReference>
<dbReference type="OrthoDB" id="10032492at2759"/>
<dbReference type="GO" id="GO:0012505">
    <property type="term" value="C:endomembrane system"/>
    <property type="evidence" value="ECO:0007669"/>
    <property type="project" value="UniProtKB-SubCell"/>
</dbReference>
<feature type="transmembrane region" description="Helical" evidence="6">
    <location>
        <begin position="198"/>
        <end position="219"/>
    </location>
</feature>
<accession>A0A6A6PLF3</accession>
<dbReference type="GO" id="GO:0005886">
    <property type="term" value="C:plasma membrane"/>
    <property type="evidence" value="ECO:0007669"/>
    <property type="project" value="TreeGrafter"/>
</dbReference>
<evidence type="ECO:0000259" key="7">
    <source>
        <dbReference type="Pfam" id="PF10277"/>
    </source>
</evidence>
<gene>
    <name evidence="8" type="ORF">BDY17DRAFT_301930</name>
</gene>
<keyword evidence="9" id="KW-1185">Reference proteome</keyword>
<keyword evidence="2 6" id="KW-0812">Transmembrane</keyword>
<dbReference type="RefSeq" id="XP_033587091.1">
    <property type="nucleotide sequence ID" value="XM_033734327.1"/>
</dbReference>
<dbReference type="Proteomes" id="UP000799767">
    <property type="component" value="Unassembled WGS sequence"/>
</dbReference>
<organism evidence="8 9">
    <name type="scientific">Neohortaea acidophila</name>
    <dbReference type="NCBI Taxonomy" id="245834"/>
    <lineage>
        <taxon>Eukaryota</taxon>
        <taxon>Fungi</taxon>
        <taxon>Dikarya</taxon>
        <taxon>Ascomycota</taxon>
        <taxon>Pezizomycotina</taxon>
        <taxon>Dothideomycetes</taxon>
        <taxon>Dothideomycetidae</taxon>
        <taxon>Mycosphaerellales</taxon>
        <taxon>Teratosphaeriaceae</taxon>
        <taxon>Neohortaea</taxon>
    </lineage>
</organism>
<evidence type="ECO:0000313" key="8">
    <source>
        <dbReference type="EMBL" id="KAF2480521.1"/>
    </source>
</evidence>
<evidence type="ECO:0000313" key="9">
    <source>
        <dbReference type="Proteomes" id="UP000799767"/>
    </source>
</evidence>
<dbReference type="InterPro" id="IPR019402">
    <property type="entry name" value="CWH43_N"/>
</dbReference>
<evidence type="ECO:0000256" key="3">
    <source>
        <dbReference type="ARBA" id="ARBA00022989"/>
    </source>
</evidence>
<comment type="subcellular location">
    <subcellularLocation>
        <location evidence="1">Endomembrane system</location>
        <topology evidence="1">Multi-pass membrane protein</topology>
    </subcellularLocation>
</comment>
<evidence type="ECO:0000256" key="1">
    <source>
        <dbReference type="ARBA" id="ARBA00004127"/>
    </source>
</evidence>
<dbReference type="Pfam" id="PF10277">
    <property type="entry name" value="Frag1"/>
    <property type="match status" value="1"/>
</dbReference>
<dbReference type="EMBL" id="MU001639">
    <property type="protein sequence ID" value="KAF2480521.1"/>
    <property type="molecule type" value="Genomic_DNA"/>
</dbReference>
<proteinExistence type="predicted"/>
<feature type="transmembrane region" description="Helical" evidence="6">
    <location>
        <begin position="55"/>
        <end position="75"/>
    </location>
</feature>
<evidence type="ECO:0000256" key="5">
    <source>
        <dbReference type="SAM" id="MobiDB-lite"/>
    </source>
</evidence>
<keyword evidence="3 6" id="KW-1133">Transmembrane helix</keyword>
<reference evidence="8" key="1">
    <citation type="journal article" date="2020" name="Stud. Mycol.">
        <title>101 Dothideomycetes genomes: a test case for predicting lifestyles and emergence of pathogens.</title>
        <authorList>
            <person name="Haridas S."/>
            <person name="Albert R."/>
            <person name="Binder M."/>
            <person name="Bloem J."/>
            <person name="Labutti K."/>
            <person name="Salamov A."/>
            <person name="Andreopoulos B."/>
            <person name="Baker S."/>
            <person name="Barry K."/>
            <person name="Bills G."/>
            <person name="Bluhm B."/>
            <person name="Cannon C."/>
            <person name="Castanera R."/>
            <person name="Culley D."/>
            <person name="Daum C."/>
            <person name="Ezra D."/>
            <person name="Gonzalez J."/>
            <person name="Henrissat B."/>
            <person name="Kuo A."/>
            <person name="Liang C."/>
            <person name="Lipzen A."/>
            <person name="Lutzoni F."/>
            <person name="Magnuson J."/>
            <person name="Mondo S."/>
            <person name="Nolan M."/>
            <person name="Ohm R."/>
            <person name="Pangilinan J."/>
            <person name="Park H.-J."/>
            <person name="Ramirez L."/>
            <person name="Alfaro M."/>
            <person name="Sun H."/>
            <person name="Tritt A."/>
            <person name="Yoshinaga Y."/>
            <person name="Zwiers L.-H."/>
            <person name="Turgeon B."/>
            <person name="Goodwin S."/>
            <person name="Spatafora J."/>
            <person name="Crous P."/>
            <person name="Grigoriev I."/>
        </authorList>
    </citation>
    <scope>NUCLEOTIDE SEQUENCE</scope>
    <source>
        <strain evidence="8">CBS 113389</strain>
    </source>
</reference>
<feature type="transmembrane region" description="Helical" evidence="6">
    <location>
        <begin position="167"/>
        <end position="186"/>
    </location>
</feature>
<dbReference type="AlphaFoldDB" id="A0A6A6PLF3"/>